<evidence type="ECO:0000313" key="3">
    <source>
        <dbReference type="Proteomes" id="UP001501102"/>
    </source>
</evidence>
<dbReference type="EMBL" id="BAAAXZ010000088">
    <property type="protein sequence ID" value="GAA2926762.1"/>
    <property type="molecule type" value="Genomic_DNA"/>
</dbReference>
<reference evidence="2 3" key="1">
    <citation type="journal article" date="2019" name="Int. J. Syst. Evol. Microbiol.">
        <title>The Global Catalogue of Microorganisms (GCM) 10K type strain sequencing project: providing services to taxonomists for standard genome sequencing and annotation.</title>
        <authorList>
            <consortium name="The Broad Institute Genomics Platform"/>
            <consortium name="The Broad Institute Genome Sequencing Center for Infectious Disease"/>
            <person name="Wu L."/>
            <person name="Ma J."/>
        </authorList>
    </citation>
    <scope>NUCLEOTIDE SEQUENCE [LARGE SCALE GENOMIC DNA]</scope>
    <source>
        <strain evidence="2 3">JCM 4087</strain>
    </source>
</reference>
<gene>
    <name evidence="2" type="ORF">GCM10020221_23340</name>
</gene>
<evidence type="ECO:0000313" key="2">
    <source>
        <dbReference type="EMBL" id="GAA2926762.1"/>
    </source>
</evidence>
<evidence type="ECO:0000259" key="1">
    <source>
        <dbReference type="Pfam" id="PF19054"/>
    </source>
</evidence>
<proteinExistence type="predicted"/>
<dbReference type="Pfam" id="PF19054">
    <property type="entry name" value="DUF5753"/>
    <property type="match status" value="1"/>
</dbReference>
<dbReference type="InterPro" id="IPR043917">
    <property type="entry name" value="DUF5753"/>
</dbReference>
<keyword evidence="3" id="KW-1185">Reference proteome</keyword>
<protein>
    <recommendedName>
        <fullName evidence="1">DUF5753 domain-containing protein</fullName>
    </recommendedName>
</protein>
<feature type="domain" description="DUF5753" evidence="1">
    <location>
        <begin position="4"/>
        <end position="51"/>
    </location>
</feature>
<organism evidence="2 3">
    <name type="scientific">Streptomyces thioluteus</name>
    <dbReference type="NCBI Taxonomy" id="66431"/>
    <lineage>
        <taxon>Bacteria</taxon>
        <taxon>Bacillati</taxon>
        <taxon>Actinomycetota</taxon>
        <taxon>Actinomycetes</taxon>
        <taxon>Kitasatosporales</taxon>
        <taxon>Streptomycetaceae</taxon>
        <taxon>Streptomyces</taxon>
    </lineage>
</organism>
<accession>A0ABN3WV82</accession>
<comment type="caution">
    <text evidence="2">The sequence shown here is derived from an EMBL/GenBank/DDBJ whole genome shotgun (WGS) entry which is preliminary data.</text>
</comment>
<sequence length="68" mass="7607">MLASVRPDNLDELVAARVTRQDILEREAPPRTWFVMDEYALMRRIGGPRCHACTVRSAASGRADAHAQ</sequence>
<name>A0ABN3WV82_STRTU</name>
<dbReference type="Proteomes" id="UP001501102">
    <property type="component" value="Unassembled WGS sequence"/>
</dbReference>